<evidence type="ECO:0000256" key="8">
    <source>
        <dbReference type="PIRSR" id="PIRSR602401-1"/>
    </source>
</evidence>
<dbReference type="GO" id="GO:0020037">
    <property type="term" value="F:heme binding"/>
    <property type="evidence" value="ECO:0007669"/>
    <property type="project" value="InterPro"/>
</dbReference>
<dbReference type="InterPro" id="IPR002401">
    <property type="entry name" value="Cyt_P450_E_grp-I"/>
</dbReference>
<comment type="caution">
    <text evidence="11">The sequence shown here is derived from an EMBL/GenBank/DDBJ whole genome shotgun (WGS) entry which is preliminary data.</text>
</comment>
<dbReference type="AlphaFoldDB" id="A0A7J6J7J9"/>
<evidence type="ECO:0000256" key="3">
    <source>
        <dbReference type="ARBA" id="ARBA00022617"/>
    </source>
</evidence>
<dbReference type="InterPro" id="IPR001128">
    <property type="entry name" value="Cyt_P450"/>
</dbReference>
<evidence type="ECO:0000313" key="12">
    <source>
        <dbReference type="Proteomes" id="UP000011096"/>
    </source>
</evidence>
<evidence type="ECO:0000256" key="2">
    <source>
        <dbReference type="ARBA" id="ARBA00010617"/>
    </source>
</evidence>
<keyword evidence="5 9" id="KW-0560">Oxidoreductase</keyword>
<reference evidence="11 12" key="1">
    <citation type="submission" date="2012-08" db="EMBL/GenBank/DDBJ databases">
        <authorList>
            <person name="Gan P.H.P."/>
            <person name="Ikeda K."/>
            <person name="Irieda H."/>
            <person name="Narusaka M."/>
            <person name="O'Connell R.J."/>
            <person name="Narusaka Y."/>
            <person name="Takano Y."/>
            <person name="Kubo Y."/>
            <person name="Shirasu K."/>
        </authorList>
    </citation>
    <scope>NUCLEOTIDE SEQUENCE [LARGE SCALE GENOMIC DNA]</scope>
    <source>
        <strain evidence="11 12">Nara gc5</strain>
    </source>
</reference>
<keyword evidence="10" id="KW-0812">Transmembrane</keyword>
<evidence type="ECO:0000256" key="6">
    <source>
        <dbReference type="ARBA" id="ARBA00023004"/>
    </source>
</evidence>
<dbReference type="GO" id="GO:0005506">
    <property type="term" value="F:iron ion binding"/>
    <property type="evidence" value="ECO:0007669"/>
    <property type="project" value="InterPro"/>
</dbReference>
<dbReference type="EMBL" id="ANPB02000004">
    <property type="protein sequence ID" value="KAF4484538.1"/>
    <property type="molecule type" value="Genomic_DNA"/>
</dbReference>
<dbReference type="PANTHER" id="PTHR24305">
    <property type="entry name" value="CYTOCHROME P450"/>
    <property type="match status" value="1"/>
</dbReference>
<dbReference type="InterPro" id="IPR036396">
    <property type="entry name" value="Cyt_P450_sf"/>
</dbReference>
<protein>
    <submittedName>
        <fullName evidence="11">Cytochrome P450 monooxygenase SAT11</fullName>
    </submittedName>
</protein>
<dbReference type="InterPro" id="IPR050121">
    <property type="entry name" value="Cytochrome_P450_monoxygenase"/>
</dbReference>
<evidence type="ECO:0000256" key="9">
    <source>
        <dbReference type="RuleBase" id="RU000461"/>
    </source>
</evidence>
<dbReference type="Gene3D" id="1.10.630.10">
    <property type="entry name" value="Cytochrome P450"/>
    <property type="match status" value="1"/>
</dbReference>
<keyword evidence="7 9" id="KW-0503">Monooxygenase</keyword>
<evidence type="ECO:0000256" key="7">
    <source>
        <dbReference type="ARBA" id="ARBA00023033"/>
    </source>
</evidence>
<dbReference type="PROSITE" id="PS00086">
    <property type="entry name" value="CYTOCHROME_P450"/>
    <property type="match status" value="1"/>
</dbReference>
<dbReference type="PRINTS" id="PR00463">
    <property type="entry name" value="EP450I"/>
</dbReference>
<name>A0A7J6J7J9_COLFN</name>
<comment type="similarity">
    <text evidence="2 9">Belongs to the cytochrome P450 family.</text>
</comment>
<dbReference type="GO" id="GO:0004497">
    <property type="term" value="F:monooxygenase activity"/>
    <property type="evidence" value="ECO:0007669"/>
    <property type="project" value="UniProtKB-KW"/>
</dbReference>
<keyword evidence="10" id="KW-0472">Membrane</keyword>
<dbReference type="SUPFAM" id="SSF48264">
    <property type="entry name" value="Cytochrome P450"/>
    <property type="match status" value="1"/>
</dbReference>
<reference evidence="11 12" key="2">
    <citation type="submission" date="2020-04" db="EMBL/GenBank/DDBJ databases">
        <title>Genome sequencing and assembly of multiple isolates from the Colletotrichum gloeosporioides species complex.</title>
        <authorList>
            <person name="Gan P."/>
            <person name="Shirasu K."/>
        </authorList>
    </citation>
    <scope>NUCLEOTIDE SEQUENCE [LARGE SCALE GENOMIC DNA]</scope>
    <source>
        <strain evidence="11 12">Nara gc5</strain>
    </source>
</reference>
<dbReference type="GO" id="GO:0016705">
    <property type="term" value="F:oxidoreductase activity, acting on paired donors, with incorporation or reduction of molecular oxygen"/>
    <property type="evidence" value="ECO:0007669"/>
    <property type="project" value="InterPro"/>
</dbReference>
<feature type="binding site" description="axial binding residue" evidence="8">
    <location>
        <position position="466"/>
    </location>
    <ligand>
        <name>heme</name>
        <dbReference type="ChEBI" id="CHEBI:30413"/>
    </ligand>
    <ligandPart>
        <name>Fe</name>
        <dbReference type="ChEBI" id="CHEBI:18248"/>
    </ligandPart>
</feature>
<gene>
    <name evidence="11" type="primary">SAT11</name>
    <name evidence="11" type="ORF">CGGC5_v006835</name>
</gene>
<dbReference type="OrthoDB" id="3945418at2759"/>
<dbReference type="PANTHER" id="PTHR24305:SF157">
    <property type="entry name" value="N-ACETYLTRYPTOPHAN 6-HYDROXYLASE IVOC-RELATED"/>
    <property type="match status" value="1"/>
</dbReference>
<evidence type="ECO:0000256" key="4">
    <source>
        <dbReference type="ARBA" id="ARBA00022723"/>
    </source>
</evidence>
<dbReference type="InParanoid" id="A0A7J6J7J9"/>
<evidence type="ECO:0000256" key="5">
    <source>
        <dbReference type="ARBA" id="ARBA00023002"/>
    </source>
</evidence>
<comment type="cofactor">
    <cofactor evidence="1 8">
        <name>heme</name>
        <dbReference type="ChEBI" id="CHEBI:30413"/>
    </cofactor>
</comment>
<keyword evidence="10" id="KW-1133">Transmembrane helix</keyword>
<dbReference type="RefSeq" id="XP_066008724.1">
    <property type="nucleotide sequence ID" value="XM_066151753.1"/>
</dbReference>
<dbReference type="InterPro" id="IPR017972">
    <property type="entry name" value="Cyt_P450_CS"/>
</dbReference>
<dbReference type="Pfam" id="PF00067">
    <property type="entry name" value="p450"/>
    <property type="match status" value="1"/>
</dbReference>
<sequence length="529" mass="60971">MAQTTSGQRRYASAFKIAEPWPIAAPPLTTYKRLLRLGDQKILEGIARAQRDSQVPFLVAWFFTLLSPRGLDIISIILYLLAFYIVAKYTHRALLCPLSKFPGPRLAGITKLYEAYHVLIRNDWLENLESLHEKYGPVVRIGPNELHFIDHQFCLEYHKRPDLLKCDNYYGLLNKLLGGLASPTKHIQRASAVRPIFSGKTLARFTPTLDGHLESLYKRLNDVAGTEDAVNLTHYFWAFTNDVMVSYLVEEDYGFLRIFDLEAVHNKTRAFSAIDLATVLRCMPPIKFIFDTFPILRSYSPLGWLDTLVRNHAKPIVKSWDDEISHEGILIRMFNEIGSEILTIHESSQAIFIGNESLLSNLTFLLHHLMQNPDCIKKVRDELDTLDSGLYGHRIWRDPRVLQLTYLDSIIPPMTSMSFTLRLLEHDPELYPEPNTFDPDRWLGIDEDTKEARSRAVTFGTGTRTCLGQHIAHRVLRKTIACILYNFNVSLWDQKLDMTTGYRYLDTYPKKGHEGYMKVRLSPRFEHKA</sequence>
<dbReference type="Proteomes" id="UP000011096">
    <property type="component" value="Unassembled WGS sequence"/>
</dbReference>
<keyword evidence="6 8" id="KW-0408">Iron</keyword>
<dbReference type="GeneID" id="43603934"/>
<organism evidence="11 12">
    <name type="scientific">Colletotrichum fructicola (strain Nara gc5)</name>
    <name type="common">Anthracnose fungus</name>
    <name type="synonym">Colletotrichum gloeosporioides (strain Nara gc5)</name>
    <dbReference type="NCBI Taxonomy" id="1213859"/>
    <lineage>
        <taxon>Eukaryota</taxon>
        <taxon>Fungi</taxon>
        <taxon>Dikarya</taxon>
        <taxon>Ascomycota</taxon>
        <taxon>Pezizomycotina</taxon>
        <taxon>Sordariomycetes</taxon>
        <taxon>Hypocreomycetidae</taxon>
        <taxon>Glomerellales</taxon>
        <taxon>Glomerellaceae</taxon>
        <taxon>Colletotrichum</taxon>
        <taxon>Colletotrichum gloeosporioides species complex</taxon>
    </lineage>
</organism>
<evidence type="ECO:0000256" key="10">
    <source>
        <dbReference type="SAM" id="Phobius"/>
    </source>
</evidence>
<keyword evidence="12" id="KW-1185">Reference proteome</keyword>
<feature type="transmembrane region" description="Helical" evidence="10">
    <location>
        <begin position="58"/>
        <end position="86"/>
    </location>
</feature>
<evidence type="ECO:0000313" key="11">
    <source>
        <dbReference type="EMBL" id="KAF4484538.1"/>
    </source>
</evidence>
<keyword evidence="4 8" id="KW-0479">Metal-binding</keyword>
<proteinExistence type="inferred from homology"/>
<accession>A0A7J6J7J9</accession>
<evidence type="ECO:0000256" key="1">
    <source>
        <dbReference type="ARBA" id="ARBA00001971"/>
    </source>
</evidence>
<keyword evidence="3 8" id="KW-0349">Heme</keyword>